<keyword evidence="3" id="KW-1185">Reference proteome</keyword>
<feature type="compositionally biased region" description="Basic and acidic residues" evidence="1">
    <location>
        <begin position="149"/>
        <end position="162"/>
    </location>
</feature>
<dbReference type="RefSeq" id="WP_250199624.1">
    <property type="nucleotide sequence ID" value="NZ_CP097636.1"/>
</dbReference>
<dbReference type="Proteomes" id="UP001056201">
    <property type="component" value="Chromosome 2"/>
</dbReference>
<reference evidence="2" key="1">
    <citation type="submission" date="2022-05" db="EMBL/GenBank/DDBJ databases">
        <title>An RpoN-dependent PEP-CTERM gene is involved in floc formation of an Aquincola tertiaricarbonis strain.</title>
        <authorList>
            <person name="Qiu D."/>
            <person name="Xia M."/>
        </authorList>
    </citation>
    <scope>NUCLEOTIDE SEQUENCE</scope>
    <source>
        <strain evidence="2">RN12</strain>
    </source>
</reference>
<evidence type="ECO:0000313" key="3">
    <source>
        <dbReference type="Proteomes" id="UP001056201"/>
    </source>
</evidence>
<protein>
    <submittedName>
        <fullName evidence="2">Uncharacterized protein</fullName>
    </submittedName>
</protein>
<organism evidence="2 3">
    <name type="scientific">Aquincola tertiaricarbonis</name>
    <dbReference type="NCBI Taxonomy" id="391953"/>
    <lineage>
        <taxon>Bacteria</taxon>
        <taxon>Pseudomonadati</taxon>
        <taxon>Pseudomonadota</taxon>
        <taxon>Betaproteobacteria</taxon>
        <taxon>Burkholderiales</taxon>
        <taxon>Sphaerotilaceae</taxon>
        <taxon>Aquincola</taxon>
    </lineage>
</organism>
<gene>
    <name evidence="2" type="ORF">MW290_21025</name>
</gene>
<feature type="region of interest" description="Disordered" evidence="1">
    <location>
        <begin position="138"/>
        <end position="162"/>
    </location>
</feature>
<evidence type="ECO:0000256" key="1">
    <source>
        <dbReference type="SAM" id="MobiDB-lite"/>
    </source>
</evidence>
<sequence length="162" mass="16870">MSTNTAQVVALPGAVLQPVVNHRGRGPLPRGIGRLDHARRARRAQLMAAEFAAGAAAKKQAEAAAFWRASIELAQEEADEQAELLALPALALVALVRSRAAERLQAARHKADKAHAALAALQPQQACSQAAPLPLGTVGPVSRSTSAAADDRRSLVAEGVRS</sequence>
<evidence type="ECO:0000313" key="2">
    <source>
        <dbReference type="EMBL" id="URI11429.1"/>
    </source>
</evidence>
<name>A0ABY4SJT3_AQUTE</name>
<accession>A0ABY4SJT3</accession>
<proteinExistence type="predicted"/>
<dbReference type="EMBL" id="CP097636">
    <property type="protein sequence ID" value="URI11429.1"/>
    <property type="molecule type" value="Genomic_DNA"/>
</dbReference>